<evidence type="ECO:0000313" key="2">
    <source>
        <dbReference type="Proteomes" id="UP000305948"/>
    </source>
</evidence>
<proteinExistence type="predicted"/>
<evidence type="ECO:0000313" key="1">
    <source>
        <dbReference type="EMBL" id="TFK47640.1"/>
    </source>
</evidence>
<protein>
    <submittedName>
        <fullName evidence="1">Uncharacterized protein</fullName>
    </submittedName>
</protein>
<accession>A0A5C3MRJ7</accession>
<dbReference type="Proteomes" id="UP000305948">
    <property type="component" value="Unassembled WGS sequence"/>
</dbReference>
<name>A0A5C3MRJ7_9AGAM</name>
<dbReference type="AlphaFoldDB" id="A0A5C3MRJ7"/>
<reference evidence="1 2" key="1">
    <citation type="journal article" date="2019" name="Nat. Ecol. Evol.">
        <title>Megaphylogeny resolves global patterns of mushroom evolution.</title>
        <authorList>
            <person name="Varga T."/>
            <person name="Krizsan K."/>
            <person name="Foldi C."/>
            <person name="Dima B."/>
            <person name="Sanchez-Garcia M."/>
            <person name="Sanchez-Ramirez S."/>
            <person name="Szollosi G.J."/>
            <person name="Szarkandi J.G."/>
            <person name="Papp V."/>
            <person name="Albert L."/>
            <person name="Andreopoulos W."/>
            <person name="Angelini C."/>
            <person name="Antonin V."/>
            <person name="Barry K.W."/>
            <person name="Bougher N.L."/>
            <person name="Buchanan P."/>
            <person name="Buyck B."/>
            <person name="Bense V."/>
            <person name="Catcheside P."/>
            <person name="Chovatia M."/>
            <person name="Cooper J."/>
            <person name="Damon W."/>
            <person name="Desjardin D."/>
            <person name="Finy P."/>
            <person name="Geml J."/>
            <person name="Haridas S."/>
            <person name="Hughes K."/>
            <person name="Justo A."/>
            <person name="Karasinski D."/>
            <person name="Kautmanova I."/>
            <person name="Kiss B."/>
            <person name="Kocsube S."/>
            <person name="Kotiranta H."/>
            <person name="LaButti K.M."/>
            <person name="Lechner B.E."/>
            <person name="Liimatainen K."/>
            <person name="Lipzen A."/>
            <person name="Lukacs Z."/>
            <person name="Mihaltcheva S."/>
            <person name="Morgado L.N."/>
            <person name="Niskanen T."/>
            <person name="Noordeloos M.E."/>
            <person name="Ohm R.A."/>
            <person name="Ortiz-Santana B."/>
            <person name="Ovrebo C."/>
            <person name="Racz N."/>
            <person name="Riley R."/>
            <person name="Savchenko A."/>
            <person name="Shiryaev A."/>
            <person name="Soop K."/>
            <person name="Spirin V."/>
            <person name="Szebenyi C."/>
            <person name="Tomsovsky M."/>
            <person name="Tulloss R.E."/>
            <person name="Uehling J."/>
            <person name="Grigoriev I.V."/>
            <person name="Vagvolgyi C."/>
            <person name="Papp T."/>
            <person name="Martin F.M."/>
            <person name="Miettinen O."/>
            <person name="Hibbett D.S."/>
            <person name="Nagy L.G."/>
        </authorList>
    </citation>
    <scope>NUCLEOTIDE SEQUENCE [LARGE SCALE GENOMIC DNA]</scope>
    <source>
        <strain evidence="1 2">OMC1185</strain>
    </source>
</reference>
<dbReference type="EMBL" id="ML213523">
    <property type="protein sequence ID" value="TFK47640.1"/>
    <property type="molecule type" value="Genomic_DNA"/>
</dbReference>
<gene>
    <name evidence="1" type="ORF">OE88DRAFT_1665901</name>
</gene>
<organism evidence="1 2">
    <name type="scientific">Heliocybe sulcata</name>
    <dbReference type="NCBI Taxonomy" id="5364"/>
    <lineage>
        <taxon>Eukaryota</taxon>
        <taxon>Fungi</taxon>
        <taxon>Dikarya</taxon>
        <taxon>Basidiomycota</taxon>
        <taxon>Agaricomycotina</taxon>
        <taxon>Agaricomycetes</taxon>
        <taxon>Gloeophyllales</taxon>
        <taxon>Gloeophyllaceae</taxon>
        <taxon>Heliocybe</taxon>
    </lineage>
</organism>
<keyword evidence="2" id="KW-1185">Reference proteome</keyword>
<sequence length="99" mass="11212">MYHPTSAHGIFHALNCEVPWRLRRSRARRLAILLTQLALGITRVADHRAILHCMSKLPEGLSSPMRVSDGQFQKTGDPEVASHFQRFAPGHRETSQMPE</sequence>